<dbReference type="STRING" id="687842.ASU31_10505"/>
<name>A0A0T5VQ45_9SPHI</name>
<organism evidence="3 4">
    <name type="scientific">Pedobacter ginsenosidimutans</name>
    <dbReference type="NCBI Taxonomy" id="687842"/>
    <lineage>
        <taxon>Bacteria</taxon>
        <taxon>Pseudomonadati</taxon>
        <taxon>Bacteroidota</taxon>
        <taxon>Sphingobacteriia</taxon>
        <taxon>Sphingobacteriales</taxon>
        <taxon>Sphingobacteriaceae</taxon>
        <taxon>Pedobacter</taxon>
    </lineage>
</organism>
<dbReference type="GO" id="GO:0003677">
    <property type="term" value="F:DNA binding"/>
    <property type="evidence" value="ECO:0007669"/>
    <property type="project" value="InterPro"/>
</dbReference>
<accession>A0A0T5VQ45</accession>
<dbReference type="Proteomes" id="UP000051950">
    <property type="component" value="Unassembled WGS sequence"/>
</dbReference>
<feature type="transmembrane region" description="Helical" evidence="1">
    <location>
        <begin position="186"/>
        <end position="203"/>
    </location>
</feature>
<dbReference type="Pfam" id="PF08281">
    <property type="entry name" value="Sigma70_r4_2"/>
    <property type="match status" value="1"/>
</dbReference>
<keyword evidence="4" id="KW-1185">Reference proteome</keyword>
<proteinExistence type="predicted"/>
<keyword evidence="1" id="KW-0812">Transmembrane</keyword>
<keyword evidence="1" id="KW-0472">Membrane</keyword>
<protein>
    <recommendedName>
        <fullName evidence="2">RNA polymerase sigma factor 70 region 4 type 2 domain-containing protein</fullName>
    </recommendedName>
</protein>
<comment type="caution">
    <text evidence="3">The sequence shown here is derived from an EMBL/GenBank/DDBJ whole genome shotgun (WGS) entry which is preliminary data.</text>
</comment>
<dbReference type="InterPro" id="IPR013324">
    <property type="entry name" value="RNA_pol_sigma_r3/r4-like"/>
</dbReference>
<reference evidence="3 4" key="1">
    <citation type="submission" date="2015-11" db="EMBL/GenBank/DDBJ databases">
        <title>Sequence of Pedobacter ginsenosidimutans.</title>
        <authorList>
            <person name="Carson E."/>
            <person name="Keyser V."/>
            <person name="Newman J."/>
            <person name="Miller J."/>
        </authorList>
    </citation>
    <scope>NUCLEOTIDE SEQUENCE [LARGE SCALE GENOMIC DNA]</scope>
    <source>
        <strain evidence="3 4">KACC 14530</strain>
    </source>
</reference>
<dbReference type="InterPro" id="IPR036388">
    <property type="entry name" value="WH-like_DNA-bd_sf"/>
</dbReference>
<gene>
    <name evidence="3" type="ORF">ASU31_10505</name>
</gene>
<dbReference type="OrthoDB" id="9150024at2"/>
<dbReference type="Gene3D" id="1.10.10.10">
    <property type="entry name" value="Winged helix-like DNA-binding domain superfamily/Winged helix DNA-binding domain"/>
    <property type="match status" value="1"/>
</dbReference>
<dbReference type="SUPFAM" id="SSF88659">
    <property type="entry name" value="Sigma3 and sigma4 domains of RNA polymerase sigma factors"/>
    <property type="match status" value="1"/>
</dbReference>
<evidence type="ECO:0000259" key="2">
    <source>
        <dbReference type="Pfam" id="PF08281"/>
    </source>
</evidence>
<dbReference type="GO" id="GO:0016987">
    <property type="term" value="F:sigma factor activity"/>
    <property type="evidence" value="ECO:0007669"/>
    <property type="project" value="InterPro"/>
</dbReference>
<dbReference type="GO" id="GO:0006352">
    <property type="term" value="P:DNA-templated transcription initiation"/>
    <property type="evidence" value="ECO:0007669"/>
    <property type="project" value="InterPro"/>
</dbReference>
<keyword evidence="1" id="KW-1133">Transmembrane helix</keyword>
<evidence type="ECO:0000313" key="3">
    <source>
        <dbReference type="EMBL" id="KRT15933.1"/>
    </source>
</evidence>
<evidence type="ECO:0000256" key="1">
    <source>
        <dbReference type="SAM" id="Phobius"/>
    </source>
</evidence>
<dbReference type="AlphaFoldDB" id="A0A0T5VQ45"/>
<feature type="domain" description="RNA polymerase sigma factor 70 region 4 type 2" evidence="2">
    <location>
        <begin position="125"/>
        <end position="174"/>
    </location>
</feature>
<sequence>MKRGTDLKIEWNSFISDGTEAAYYQLYSHYHKYFFYLGIKKGALSPRIADCVNDLFLYIFENREKLTNIRDHHNYLVTLFLRFLFKKQKFSAEESQEIEILEESQIEPPIDERFMIKDTNEHVKQVLQQYIDELSVSQARMIYEKFYLNLSYEEIAAANEISVRTAYNLTFRAINNLRKYIGDHKVASLIAAITTLSLIYFFVRF</sequence>
<dbReference type="InterPro" id="IPR013249">
    <property type="entry name" value="RNA_pol_sigma70_r4_t2"/>
</dbReference>
<dbReference type="RefSeq" id="WP_057932283.1">
    <property type="nucleotide sequence ID" value="NZ_LMZQ01000006.1"/>
</dbReference>
<evidence type="ECO:0000313" key="4">
    <source>
        <dbReference type="Proteomes" id="UP000051950"/>
    </source>
</evidence>
<dbReference type="EMBL" id="LMZQ01000006">
    <property type="protein sequence ID" value="KRT15933.1"/>
    <property type="molecule type" value="Genomic_DNA"/>
</dbReference>